<protein>
    <submittedName>
        <fullName evidence="1">Uncharacterized protein</fullName>
    </submittedName>
</protein>
<dbReference type="AlphaFoldDB" id="A0A3M7RMN6"/>
<accession>A0A3M7RMN6</accession>
<name>A0A3M7RMN6_BRAPC</name>
<keyword evidence="2" id="KW-1185">Reference proteome</keyword>
<gene>
    <name evidence="1" type="ORF">BpHYR1_043351</name>
</gene>
<comment type="caution">
    <text evidence="1">The sequence shown here is derived from an EMBL/GenBank/DDBJ whole genome shotgun (WGS) entry which is preliminary data.</text>
</comment>
<proteinExistence type="predicted"/>
<dbReference type="EMBL" id="REGN01003048">
    <property type="protein sequence ID" value="RNA24796.1"/>
    <property type="molecule type" value="Genomic_DNA"/>
</dbReference>
<organism evidence="1 2">
    <name type="scientific">Brachionus plicatilis</name>
    <name type="common">Marine rotifer</name>
    <name type="synonym">Brachionus muelleri</name>
    <dbReference type="NCBI Taxonomy" id="10195"/>
    <lineage>
        <taxon>Eukaryota</taxon>
        <taxon>Metazoa</taxon>
        <taxon>Spiralia</taxon>
        <taxon>Gnathifera</taxon>
        <taxon>Rotifera</taxon>
        <taxon>Eurotatoria</taxon>
        <taxon>Monogononta</taxon>
        <taxon>Pseudotrocha</taxon>
        <taxon>Ploima</taxon>
        <taxon>Brachionidae</taxon>
        <taxon>Brachionus</taxon>
    </lineage>
</organism>
<dbReference type="Proteomes" id="UP000276133">
    <property type="component" value="Unassembled WGS sequence"/>
</dbReference>
<evidence type="ECO:0000313" key="1">
    <source>
        <dbReference type="EMBL" id="RNA24796.1"/>
    </source>
</evidence>
<reference evidence="1 2" key="1">
    <citation type="journal article" date="2018" name="Sci. Rep.">
        <title>Genomic signatures of local adaptation to the degree of environmental predictability in rotifers.</title>
        <authorList>
            <person name="Franch-Gras L."/>
            <person name="Hahn C."/>
            <person name="Garcia-Roger E.M."/>
            <person name="Carmona M.J."/>
            <person name="Serra M."/>
            <person name="Gomez A."/>
        </authorList>
    </citation>
    <scope>NUCLEOTIDE SEQUENCE [LARGE SCALE GENOMIC DNA]</scope>
    <source>
        <strain evidence="1">HYR1</strain>
    </source>
</reference>
<evidence type="ECO:0000313" key="2">
    <source>
        <dbReference type="Proteomes" id="UP000276133"/>
    </source>
</evidence>
<sequence length="100" mass="11774">MEVEVAVVQNIFKEKLSRILIRKINVFKNETIILIKDNLNISKFTIRYLCVAVEEVLKSVPNDNDAPKIKRGRPKKTVCDMRRQTIFFIKCFFNKKISNE</sequence>